<organism evidence="2 3">
    <name type="scientific">Suricata suricatta</name>
    <name type="common">Meerkat</name>
    <dbReference type="NCBI Taxonomy" id="37032"/>
    <lineage>
        <taxon>Eukaryota</taxon>
        <taxon>Metazoa</taxon>
        <taxon>Chordata</taxon>
        <taxon>Craniata</taxon>
        <taxon>Vertebrata</taxon>
        <taxon>Euteleostomi</taxon>
        <taxon>Mammalia</taxon>
        <taxon>Eutheria</taxon>
        <taxon>Laurasiatheria</taxon>
        <taxon>Carnivora</taxon>
        <taxon>Feliformia</taxon>
        <taxon>Herpestidae</taxon>
        <taxon>Suricata</taxon>
    </lineage>
</organism>
<dbReference type="OMA" id="CWSWDSF"/>
<dbReference type="Proteomes" id="UP000472268">
    <property type="component" value="Chromosome 9"/>
</dbReference>
<sequence length="282" mass="31298">MLVAMDMGQGPGPSATSNKDRDLQVLSRELRQLQTKHEQRKLKPELIKVLEKVPKGMEGYSEGEPHAETLVETMVEHYGKLFTINQDTQKHLEAFAKMDPVARQSLESLEDSHKADPGHSSLKPGPLPLAHRQEEWWGLDQRVTYQKDRDSCNVSPVCGMGVGAGLGAAVSSIKLHHPPPLPPHTPLLNYMITAINSLGQQCSCFAHSAHKSMDVFSKLDLIQEFLLNKMETVKFVSLLRGQCQEPGSQKIPQVFKKCPRDQGSVPKTSFPSTQTSAHCTPY</sequence>
<dbReference type="Ensembl" id="ENSSSUT00005025422.1">
    <property type="protein sequence ID" value="ENSSSUP00005022190.1"/>
    <property type="gene ID" value="ENSSSUG00005014442.1"/>
</dbReference>
<dbReference type="AlphaFoldDB" id="A0A673ULX7"/>
<evidence type="ECO:0000313" key="3">
    <source>
        <dbReference type="Proteomes" id="UP000472268"/>
    </source>
</evidence>
<feature type="region of interest" description="Disordered" evidence="1">
    <location>
        <begin position="1"/>
        <end position="22"/>
    </location>
</feature>
<reference evidence="2" key="3">
    <citation type="submission" date="2025-09" db="UniProtKB">
        <authorList>
            <consortium name="Ensembl"/>
        </authorList>
    </citation>
    <scope>IDENTIFICATION</scope>
</reference>
<keyword evidence="3" id="KW-1185">Reference proteome</keyword>
<evidence type="ECO:0000256" key="1">
    <source>
        <dbReference type="SAM" id="MobiDB-lite"/>
    </source>
</evidence>
<reference evidence="2" key="2">
    <citation type="submission" date="2025-08" db="UniProtKB">
        <authorList>
            <consortium name="Ensembl"/>
        </authorList>
    </citation>
    <scope>IDENTIFICATION</scope>
</reference>
<feature type="compositionally biased region" description="Polar residues" evidence="1">
    <location>
        <begin position="265"/>
        <end position="282"/>
    </location>
</feature>
<protein>
    <submittedName>
        <fullName evidence="2">Uncharacterized protein</fullName>
    </submittedName>
</protein>
<name>A0A673ULX7_SURSU</name>
<reference evidence="2 3" key="1">
    <citation type="submission" date="2019-05" db="EMBL/GenBank/DDBJ databases">
        <title>A Chromosome-scale Meerkat (S. suricatta) Genome Assembly.</title>
        <authorList>
            <person name="Dudchenko O."/>
            <person name="Lieberman Aiden E."/>
            <person name="Tung J."/>
            <person name="Barreiro L.B."/>
            <person name="Clutton-Brock T.H."/>
        </authorList>
    </citation>
    <scope>NUCLEOTIDE SEQUENCE [LARGE SCALE GENOMIC DNA]</scope>
</reference>
<accession>A0A673ULX7</accession>
<proteinExistence type="predicted"/>
<evidence type="ECO:0000313" key="2">
    <source>
        <dbReference type="Ensembl" id="ENSSSUP00005022190.1"/>
    </source>
</evidence>
<feature type="region of interest" description="Disordered" evidence="1">
    <location>
        <begin position="106"/>
        <end position="127"/>
    </location>
</feature>
<feature type="region of interest" description="Disordered" evidence="1">
    <location>
        <begin position="260"/>
        <end position="282"/>
    </location>
</feature>